<evidence type="ECO:0000313" key="13">
    <source>
        <dbReference type="EMBL" id="KAJ1647572.1"/>
    </source>
</evidence>
<feature type="domain" description="Anamorsin N-terminal" evidence="12">
    <location>
        <begin position="11"/>
        <end position="197"/>
    </location>
</feature>
<dbReference type="HAMAP" id="MF_03115">
    <property type="entry name" value="Anamorsin"/>
    <property type="match status" value="1"/>
</dbReference>
<comment type="caution">
    <text evidence="10">Lacks conserved residue(s) required for the propagation of feature annotation.</text>
</comment>
<feature type="short sequence motif" description="Cx2C motif 1" evidence="10">
    <location>
        <begin position="311"/>
        <end position="314"/>
    </location>
</feature>
<evidence type="ECO:0000256" key="3">
    <source>
        <dbReference type="ARBA" id="ARBA00022485"/>
    </source>
</evidence>
<proteinExistence type="inferred from homology"/>
<dbReference type="PANTHER" id="PTHR13273:SF14">
    <property type="entry name" value="ANAMORSIN"/>
    <property type="match status" value="1"/>
</dbReference>
<dbReference type="Gene3D" id="3.40.50.150">
    <property type="entry name" value="Vaccinia Virus protein VP39"/>
    <property type="match status" value="1"/>
</dbReference>
<comment type="caution">
    <text evidence="13">The sequence shown here is derived from an EMBL/GenBank/DDBJ whole genome shotgun (WGS) entry which is preliminary data.</text>
</comment>
<dbReference type="InterPro" id="IPR049011">
    <property type="entry name" value="Anamorsin_N_metazoan"/>
</dbReference>
<evidence type="ECO:0000256" key="4">
    <source>
        <dbReference type="ARBA" id="ARBA00022490"/>
    </source>
</evidence>
<evidence type="ECO:0000256" key="2">
    <source>
        <dbReference type="ARBA" id="ARBA00008169"/>
    </source>
</evidence>
<evidence type="ECO:0000256" key="1">
    <source>
        <dbReference type="ARBA" id="ARBA00001966"/>
    </source>
</evidence>
<comment type="subcellular location">
    <subcellularLocation>
        <location evidence="10">Cytoplasm</location>
    </subcellularLocation>
    <subcellularLocation>
        <location evidence="10">Mitochondrion intermembrane space</location>
    </subcellularLocation>
</comment>
<feature type="binding site" evidence="10">
    <location>
        <position position="311"/>
    </location>
    <ligand>
        <name>[4Fe-4S] cluster</name>
        <dbReference type="ChEBI" id="CHEBI:49883"/>
    </ligand>
</feature>
<dbReference type="Proteomes" id="UP001145021">
    <property type="component" value="Unassembled WGS sequence"/>
</dbReference>
<gene>
    <name evidence="13" type="primary">DRE2</name>
    <name evidence="13" type="ORF">LPJ64_001030</name>
</gene>
<keyword evidence="14" id="KW-1185">Reference proteome</keyword>
<evidence type="ECO:0000259" key="11">
    <source>
        <dbReference type="Pfam" id="PF05093"/>
    </source>
</evidence>
<keyword evidence="9 10" id="KW-0496">Mitochondrion</keyword>
<comment type="domain">
    <text evidence="10">The twin Cx2C motifs are involved in the recognition by the mitochondrial MIA40-ERV1 disulfide relay system. The formation of 2 disulfide bonds in the Cx2C motifs through dithiol/disulfide exchange reactions effectively traps the protein in the mitochondrial intermembrane space.</text>
</comment>
<comment type="domain">
    <text evidence="10">The N-terminal domain has structural similarity with S-adenosyl-L-methionine-dependent methyltransferases, but does not bind S-adenosyl-L-methionine. It is required for correct assembly of the 2 Fe-S clusters.</text>
</comment>
<organism evidence="13 14">
    <name type="scientific">Coemansia asiatica</name>
    <dbReference type="NCBI Taxonomy" id="1052880"/>
    <lineage>
        <taxon>Eukaryota</taxon>
        <taxon>Fungi</taxon>
        <taxon>Fungi incertae sedis</taxon>
        <taxon>Zoopagomycota</taxon>
        <taxon>Kickxellomycotina</taxon>
        <taxon>Kickxellomycetes</taxon>
        <taxon>Kickxellales</taxon>
        <taxon>Kickxellaceae</taxon>
        <taxon>Coemansia</taxon>
    </lineage>
</organism>
<keyword evidence="7 10" id="KW-0408">Iron</keyword>
<evidence type="ECO:0000256" key="8">
    <source>
        <dbReference type="ARBA" id="ARBA00023014"/>
    </source>
</evidence>
<feature type="binding site" evidence="10">
    <location>
        <position position="322"/>
    </location>
    <ligand>
        <name>[4Fe-4S] cluster</name>
        <dbReference type="ChEBI" id="CHEBI:49883"/>
    </ligand>
</feature>
<dbReference type="InterPro" id="IPR007785">
    <property type="entry name" value="Anamorsin"/>
</dbReference>
<dbReference type="Pfam" id="PF05093">
    <property type="entry name" value="CIAPIN1"/>
    <property type="match status" value="1"/>
</dbReference>
<sequence>MPLTKFTAEAGQNILLVARASSAAHNLGALQQLRDDLAKQVGSSGKVDFEQVDRIDDGAAALASAYYDRVVASPVWPYVVEHSSRVLGKLLLALKPSGVLQMHELVVAVVGASESQALEDVSFPVTRTQEELLQQLKFSGFVEGQIVGQEAVSESTLQALASDHWGLGDAAWFAGKASGRIFEVCSLAKKPAYNVGAAAALSFGKRNKSKAPGNDGKAEAAKKAWMINVESDDEAEIEDQDGLLEEEDFAKPDAASLARPDGAKPKRKACKNCTCGLADGLEPDESKACKPNEKTKKPTRPVDVVNVKSACGNCSLGDAFRCSSCPYLGMPAFKPGEKVTLGGSMLHDDFMP</sequence>
<comment type="similarity">
    <text evidence="2 10">Belongs to the anamorsin family.</text>
</comment>
<dbReference type="InterPro" id="IPR029063">
    <property type="entry name" value="SAM-dependent_MTases_sf"/>
</dbReference>
<comment type="cofactor">
    <cofactor evidence="1 10">
        <name>[4Fe-4S] cluster</name>
        <dbReference type="ChEBI" id="CHEBI:49883"/>
    </cofactor>
</comment>
<dbReference type="GO" id="GO:0005758">
    <property type="term" value="C:mitochondrial intermembrane space"/>
    <property type="evidence" value="ECO:0007669"/>
    <property type="project" value="UniProtKB-SubCell"/>
</dbReference>
<dbReference type="Pfam" id="PF20922">
    <property type="entry name" value="Anamorsin_N"/>
    <property type="match status" value="1"/>
</dbReference>
<feature type="binding site" evidence="10">
    <location>
        <position position="325"/>
    </location>
    <ligand>
        <name>[4Fe-4S] cluster</name>
        <dbReference type="ChEBI" id="CHEBI:49883"/>
    </ligand>
</feature>
<evidence type="ECO:0000256" key="5">
    <source>
        <dbReference type="ARBA" id="ARBA00022714"/>
    </source>
</evidence>
<name>A0A9W7XLZ8_9FUNG</name>
<keyword evidence="6 10" id="KW-0479">Metal-binding</keyword>
<dbReference type="GO" id="GO:0016226">
    <property type="term" value="P:iron-sulfur cluster assembly"/>
    <property type="evidence" value="ECO:0007669"/>
    <property type="project" value="UniProtKB-UniRule"/>
</dbReference>
<keyword evidence="4 10" id="KW-0963">Cytoplasm</keyword>
<dbReference type="GO" id="GO:0046872">
    <property type="term" value="F:metal ion binding"/>
    <property type="evidence" value="ECO:0007669"/>
    <property type="project" value="UniProtKB-KW"/>
</dbReference>
<evidence type="ECO:0000256" key="6">
    <source>
        <dbReference type="ARBA" id="ARBA00022723"/>
    </source>
</evidence>
<dbReference type="InterPro" id="IPR046408">
    <property type="entry name" value="CIAPIN1"/>
</dbReference>
<evidence type="ECO:0000313" key="14">
    <source>
        <dbReference type="Proteomes" id="UP001145021"/>
    </source>
</evidence>
<feature type="short sequence motif" description="Cx2C motif 2" evidence="10">
    <location>
        <begin position="322"/>
        <end position="325"/>
    </location>
</feature>
<dbReference type="EMBL" id="JANBOH010000025">
    <property type="protein sequence ID" value="KAJ1647572.1"/>
    <property type="molecule type" value="Genomic_DNA"/>
</dbReference>
<keyword evidence="8 10" id="KW-0411">Iron-sulfur</keyword>
<reference evidence="13" key="1">
    <citation type="submission" date="2022-07" db="EMBL/GenBank/DDBJ databases">
        <title>Phylogenomic reconstructions and comparative analyses of Kickxellomycotina fungi.</title>
        <authorList>
            <person name="Reynolds N.K."/>
            <person name="Stajich J.E."/>
            <person name="Barry K."/>
            <person name="Grigoriev I.V."/>
            <person name="Crous P."/>
            <person name="Smith M.E."/>
        </authorList>
    </citation>
    <scope>NUCLEOTIDE SEQUENCE</scope>
    <source>
        <strain evidence="13">NBRC 105413</strain>
    </source>
</reference>
<evidence type="ECO:0000256" key="10">
    <source>
        <dbReference type="HAMAP-Rule" id="MF_03115"/>
    </source>
</evidence>
<feature type="domain" description="Anamorsin C-terminal" evidence="11">
    <location>
        <begin position="263"/>
        <end position="341"/>
    </location>
</feature>
<accession>A0A9W7XLZ8</accession>
<dbReference type="GO" id="GO:0009055">
    <property type="term" value="F:electron transfer activity"/>
    <property type="evidence" value="ECO:0007669"/>
    <property type="project" value="UniProtKB-UniRule"/>
</dbReference>
<comment type="domain">
    <text evidence="10">The C-terminal domain binds 2 Fe-S clusters but is otherwise mostly in an intrinsically disordered conformation.</text>
</comment>
<dbReference type="PANTHER" id="PTHR13273">
    <property type="entry name" value="ANAMORSIN"/>
    <property type="match status" value="1"/>
</dbReference>
<evidence type="ECO:0000256" key="7">
    <source>
        <dbReference type="ARBA" id="ARBA00023004"/>
    </source>
</evidence>
<protein>
    <submittedName>
        <fullName evidence="13">Electron carrier</fullName>
    </submittedName>
</protein>
<dbReference type="GO" id="GO:0051537">
    <property type="term" value="F:2 iron, 2 sulfur cluster binding"/>
    <property type="evidence" value="ECO:0007669"/>
    <property type="project" value="UniProtKB-UniRule"/>
</dbReference>
<feature type="region of interest" description="Fe-S binding site B" evidence="10">
    <location>
        <begin position="311"/>
        <end position="325"/>
    </location>
</feature>
<feature type="binding site" evidence="10">
    <location>
        <position position="314"/>
    </location>
    <ligand>
        <name>[4Fe-4S] cluster</name>
        <dbReference type="ChEBI" id="CHEBI:49883"/>
    </ligand>
</feature>
<dbReference type="AlphaFoldDB" id="A0A9W7XLZ8"/>
<dbReference type="GO" id="GO:0051539">
    <property type="term" value="F:4 iron, 4 sulfur cluster binding"/>
    <property type="evidence" value="ECO:0007669"/>
    <property type="project" value="UniProtKB-KW"/>
</dbReference>
<evidence type="ECO:0000256" key="9">
    <source>
        <dbReference type="ARBA" id="ARBA00023128"/>
    </source>
</evidence>
<keyword evidence="5" id="KW-0001">2Fe-2S</keyword>
<keyword evidence="3 10" id="KW-0004">4Fe-4S</keyword>
<evidence type="ECO:0000259" key="12">
    <source>
        <dbReference type="Pfam" id="PF20922"/>
    </source>
</evidence>